<evidence type="ECO:0000256" key="12">
    <source>
        <dbReference type="ARBA" id="ARBA00023180"/>
    </source>
</evidence>
<keyword evidence="9 14" id="KW-1133">Transmembrane helix</keyword>
<protein>
    <recommendedName>
        <fullName evidence="5">Transmembrane protein 138</fullName>
    </recommendedName>
</protein>
<keyword evidence="16" id="KW-1185">Reference proteome</keyword>
<gene>
    <name evidence="15" type="ORF">Cfor_12232</name>
</gene>
<sequence length="235" mass="27809">MQLKTSRYGVMLLVQFGLLLVDIFVNCFSDFARNTSVVVLLLFIIQDVCLIFALISLVLSFFSTYAFQAGLIELLYDRFRVTVIISAIYLIFTIALHSWSLSERWGHPLEHIWPDGLIWLCVTQRLCEWHLPCEEKMMRLMLRESVHIIMTFLSLAVAVLYYHHYKRSVLRISDPRFYEDFNWRRGFVRGLVKNVDVTKCWVPTTGQLKNSSQNNVMLQNLYWKESFYVFVCYFL</sequence>
<evidence type="ECO:0000256" key="14">
    <source>
        <dbReference type="SAM" id="Phobius"/>
    </source>
</evidence>
<keyword evidence="12" id="KW-0325">Glycoprotein</keyword>
<dbReference type="GO" id="GO:0005774">
    <property type="term" value="C:vacuolar membrane"/>
    <property type="evidence" value="ECO:0007669"/>
    <property type="project" value="UniProtKB-SubCell"/>
</dbReference>
<evidence type="ECO:0000313" key="15">
    <source>
        <dbReference type="EMBL" id="GFG39098.1"/>
    </source>
</evidence>
<evidence type="ECO:0000256" key="9">
    <source>
        <dbReference type="ARBA" id="ARBA00022989"/>
    </source>
</evidence>
<evidence type="ECO:0000256" key="3">
    <source>
        <dbReference type="ARBA" id="ARBA00004138"/>
    </source>
</evidence>
<feature type="transmembrane region" description="Helical" evidence="14">
    <location>
        <begin position="38"/>
        <end position="67"/>
    </location>
</feature>
<dbReference type="FunCoup" id="A0A6L2Q8E4">
    <property type="interactions" value="130"/>
</dbReference>
<name>A0A6L2Q8E4_COPFO</name>
<proteinExistence type="inferred from homology"/>
<dbReference type="Pfam" id="PF14935">
    <property type="entry name" value="TMEM138"/>
    <property type="match status" value="2"/>
</dbReference>
<feature type="transmembrane region" description="Helical" evidence="14">
    <location>
        <begin position="145"/>
        <end position="162"/>
    </location>
</feature>
<dbReference type="AlphaFoldDB" id="A0A6L2Q8E4"/>
<evidence type="ECO:0000256" key="6">
    <source>
        <dbReference type="ARBA" id="ARBA00022554"/>
    </source>
</evidence>
<comment type="caution">
    <text evidence="15">The sequence shown here is derived from an EMBL/GenBank/DDBJ whole genome shotgun (WGS) entry which is preliminary data.</text>
</comment>
<dbReference type="Proteomes" id="UP000502823">
    <property type="component" value="Unassembled WGS sequence"/>
</dbReference>
<evidence type="ECO:0000256" key="10">
    <source>
        <dbReference type="ARBA" id="ARBA00023069"/>
    </source>
</evidence>
<evidence type="ECO:0000256" key="2">
    <source>
        <dbReference type="ARBA" id="ARBA00004128"/>
    </source>
</evidence>
<keyword evidence="13" id="KW-0966">Cell projection</keyword>
<feature type="transmembrane region" description="Helical" evidence="14">
    <location>
        <begin position="79"/>
        <end position="99"/>
    </location>
</feature>
<dbReference type="GO" id="GO:0005929">
    <property type="term" value="C:cilium"/>
    <property type="evidence" value="ECO:0007669"/>
    <property type="project" value="UniProtKB-SubCell"/>
</dbReference>
<evidence type="ECO:0000256" key="8">
    <source>
        <dbReference type="ARBA" id="ARBA00022794"/>
    </source>
</evidence>
<comment type="subcellular location">
    <subcellularLocation>
        <location evidence="3">Cell projection</location>
        <location evidence="3">Cilium</location>
    </subcellularLocation>
    <subcellularLocation>
        <location evidence="2">Vacuole membrane</location>
        <topology evidence="2">Multi-pass membrane protein</topology>
    </subcellularLocation>
</comment>
<keyword evidence="6" id="KW-0926">Vacuole</keyword>
<evidence type="ECO:0000256" key="1">
    <source>
        <dbReference type="ARBA" id="ARBA00003709"/>
    </source>
</evidence>
<evidence type="ECO:0000256" key="5">
    <source>
        <dbReference type="ARBA" id="ARBA00014515"/>
    </source>
</evidence>
<feature type="transmembrane region" description="Helical" evidence="14">
    <location>
        <begin position="12"/>
        <end position="32"/>
    </location>
</feature>
<organism evidence="15 16">
    <name type="scientific">Coptotermes formosanus</name>
    <name type="common">Formosan subterranean termite</name>
    <dbReference type="NCBI Taxonomy" id="36987"/>
    <lineage>
        <taxon>Eukaryota</taxon>
        <taxon>Metazoa</taxon>
        <taxon>Ecdysozoa</taxon>
        <taxon>Arthropoda</taxon>
        <taxon>Hexapoda</taxon>
        <taxon>Insecta</taxon>
        <taxon>Pterygota</taxon>
        <taxon>Neoptera</taxon>
        <taxon>Polyneoptera</taxon>
        <taxon>Dictyoptera</taxon>
        <taxon>Blattodea</taxon>
        <taxon>Blattoidea</taxon>
        <taxon>Termitoidae</taxon>
        <taxon>Rhinotermitidae</taxon>
        <taxon>Coptotermes</taxon>
    </lineage>
</organism>
<keyword evidence="11 14" id="KW-0472">Membrane</keyword>
<dbReference type="InParanoid" id="A0A6L2Q8E4"/>
<evidence type="ECO:0000313" key="16">
    <source>
        <dbReference type="Proteomes" id="UP000502823"/>
    </source>
</evidence>
<reference evidence="16" key="1">
    <citation type="submission" date="2020-01" db="EMBL/GenBank/DDBJ databases">
        <title>Draft genome sequence of the Termite Coptotermes fromosanus.</title>
        <authorList>
            <person name="Itakura S."/>
            <person name="Yosikawa Y."/>
            <person name="Umezawa K."/>
        </authorList>
    </citation>
    <scope>NUCLEOTIDE SEQUENCE [LARGE SCALE GENOMIC DNA]</scope>
</reference>
<evidence type="ECO:0000256" key="4">
    <source>
        <dbReference type="ARBA" id="ARBA00010572"/>
    </source>
</evidence>
<dbReference type="OrthoDB" id="189688at2759"/>
<dbReference type="InterPro" id="IPR024133">
    <property type="entry name" value="TM_138"/>
</dbReference>
<dbReference type="PANTHER" id="PTHR13306:SF6">
    <property type="entry name" value="TRANSMEMBRANE PROTEIN 138"/>
    <property type="match status" value="1"/>
</dbReference>
<comment type="similarity">
    <text evidence="4">Belongs to the TMEM138 family.</text>
</comment>
<dbReference type="PANTHER" id="PTHR13306">
    <property type="entry name" value="TRANSMEMBRANE PROTEIN 138"/>
    <property type="match status" value="1"/>
</dbReference>
<comment type="function">
    <text evidence="1">Required for ciliogenesis.</text>
</comment>
<keyword evidence="10" id="KW-0969">Cilium</keyword>
<evidence type="ECO:0000256" key="7">
    <source>
        <dbReference type="ARBA" id="ARBA00022692"/>
    </source>
</evidence>
<evidence type="ECO:0000256" key="11">
    <source>
        <dbReference type="ARBA" id="ARBA00023136"/>
    </source>
</evidence>
<dbReference type="EMBL" id="BLKM01000868">
    <property type="protein sequence ID" value="GFG39098.1"/>
    <property type="molecule type" value="Genomic_DNA"/>
</dbReference>
<keyword evidence="8" id="KW-0970">Cilium biogenesis/degradation</keyword>
<evidence type="ECO:0000256" key="13">
    <source>
        <dbReference type="ARBA" id="ARBA00023273"/>
    </source>
</evidence>
<dbReference type="GO" id="GO:0030030">
    <property type="term" value="P:cell projection organization"/>
    <property type="evidence" value="ECO:0007669"/>
    <property type="project" value="UniProtKB-KW"/>
</dbReference>
<accession>A0A6L2Q8E4</accession>
<keyword evidence="7 14" id="KW-0812">Transmembrane</keyword>